<dbReference type="OrthoDB" id="7466763at2759"/>
<dbReference type="AlphaFoldDB" id="A0A177ASH7"/>
<feature type="domain" description="Alphavirus-like MT" evidence="1">
    <location>
        <begin position="6"/>
        <end position="206"/>
    </location>
</feature>
<keyword evidence="3" id="KW-1185">Reference proteome</keyword>
<dbReference type="GO" id="GO:0006396">
    <property type="term" value="P:RNA processing"/>
    <property type="evidence" value="ECO:0007669"/>
    <property type="project" value="InterPro"/>
</dbReference>
<evidence type="ECO:0000259" key="1">
    <source>
        <dbReference type="PROSITE" id="PS51743"/>
    </source>
</evidence>
<evidence type="ECO:0000313" key="3">
    <source>
        <dbReference type="Proteomes" id="UP000078046"/>
    </source>
</evidence>
<evidence type="ECO:0000313" key="2">
    <source>
        <dbReference type="EMBL" id="OAF64333.1"/>
    </source>
</evidence>
<proteinExistence type="predicted"/>
<protein>
    <recommendedName>
        <fullName evidence="1">Alphavirus-like MT domain-containing protein</fullName>
    </recommendedName>
</protein>
<comment type="caution">
    <text evidence="2">The sequence shown here is derived from an EMBL/GenBank/DDBJ whole genome shotgun (WGS) entry which is preliminary data.</text>
</comment>
<dbReference type="PROSITE" id="PS51743">
    <property type="entry name" value="ALPHAVIRUS_MT"/>
    <property type="match status" value="1"/>
</dbReference>
<dbReference type="EMBL" id="LWCA01001918">
    <property type="protein sequence ID" value="OAF64333.1"/>
    <property type="molecule type" value="Genomic_DNA"/>
</dbReference>
<sequence>MFHLDFSHANDNDAHGYARATRKLGEAYMYRKMHITDRTALMNKNYDVLIKDVGAFPVVKFKKDDFKRSKYLHELRVFQLYPDTKPNIRKAYMVHVENDRNALCCNVSQNCTITAPYVIFNHSTYNMTLDNITLTMVNSDANVAYGCVIFHQDVFIFWFDNDVQAGYDHYLATYVSLLKTIRLKYRKNNEMLYYNLQLDSIHDDVLYFCIYRSFSGDVPASISFNVITSKSSEKK</sequence>
<dbReference type="Proteomes" id="UP000078046">
    <property type="component" value="Unassembled WGS sequence"/>
</dbReference>
<dbReference type="GO" id="GO:0008174">
    <property type="term" value="F:mRNA methyltransferase activity"/>
    <property type="evidence" value="ECO:0007669"/>
    <property type="project" value="InterPro"/>
</dbReference>
<gene>
    <name evidence="2" type="ORF">A3Q56_07960</name>
</gene>
<name>A0A177ASH7_9BILA</name>
<dbReference type="GO" id="GO:0003723">
    <property type="term" value="F:RNA binding"/>
    <property type="evidence" value="ECO:0007669"/>
    <property type="project" value="InterPro"/>
</dbReference>
<reference evidence="2 3" key="1">
    <citation type="submission" date="2016-04" db="EMBL/GenBank/DDBJ databases">
        <title>The genome of Intoshia linei affirms orthonectids as highly simplified spiralians.</title>
        <authorList>
            <person name="Mikhailov K.V."/>
            <person name="Slusarev G.S."/>
            <person name="Nikitin M.A."/>
            <person name="Logacheva M.D."/>
            <person name="Penin A."/>
            <person name="Aleoshin V."/>
            <person name="Panchin Y.V."/>
        </authorList>
    </citation>
    <scope>NUCLEOTIDE SEQUENCE [LARGE SCALE GENOMIC DNA]</scope>
    <source>
        <strain evidence="2">Intl2013</strain>
        <tissue evidence="2">Whole animal</tissue>
    </source>
</reference>
<organism evidence="2 3">
    <name type="scientific">Intoshia linei</name>
    <dbReference type="NCBI Taxonomy" id="1819745"/>
    <lineage>
        <taxon>Eukaryota</taxon>
        <taxon>Metazoa</taxon>
        <taxon>Spiralia</taxon>
        <taxon>Lophotrochozoa</taxon>
        <taxon>Mesozoa</taxon>
        <taxon>Orthonectida</taxon>
        <taxon>Rhopaluridae</taxon>
        <taxon>Intoshia</taxon>
    </lineage>
</organism>
<dbReference type="InterPro" id="IPR002588">
    <property type="entry name" value="Alphavirus-like_MT_dom"/>
</dbReference>
<accession>A0A177ASH7</accession>
<dbReference type="GO" id="GO:0016556">
    <property type="term" value="P:mRNA modification"/>
    <property type="evidence" value="ECO:0007669"/>
    <property type="project" value="InterPro"/>
</dbReference>